<dbReference type="Proteomes" id="UP000251960">
    <property type="component" value="Chromosome 2"/>
</dbReference>
<evidence type="ECO:0000313" key="1">
    <source>
        <dbReference type="EMBL" id="PWZ41532.1"/>
    </source>
</evidence>
<sequence length="19" mass="2250">MIICVSNPNQRENMERVCI</sequence>
<accession>A0A3L6G365</accession>
<comment type="caution">
    <text evidence="1">The sequence shown here is derived from an EMBL/GenBank/DDBJ whole genome shotgun (WGS) entry which is preliminary data.</text>
</comment>
<dbReference type="EMBL" id="NCVQ01000003">
    <property type="protein sequence ID" value="PWZ41532.1"/>
    <property type="molecule type" value="Genomic_DNA"/>
</dbReference>
<reference evidence="1" key="1">
    <citation type="journal article" date="2018" name="Nat. Genet.">
        <title>Extensive intraspecific gene order and gene structural variations between Mo17 and other maize genomes.</title>
        <authorList>
            <person name="Sun S."/>
            <person name="Zhou Y."/>
            <person name="Chen J."/>
            <person name="Shi J."/>
            <person name="Zhao H."/>
            <person name="Zhao H."/>
            <person name="Song W."/>
            <person name="Zhang M."/>
            <person name="Cui Y."/>
            <person name="Dong X."/>
            <person name="Liu H."/>
            <person name="Ma X."/>
            <person name="Jiao Y."/>
            <person name="Wang B."/>
            <person name="Wei X."/>
            <person name="Stein J.C."/>
            <person name="Glaubitz J.C."/>
            <person name="Lu F."/>
            <person name="Yu G."/>
            <person name="Liang C."/>
            <person name="Fengler K."/>
            <person name="Li B."/>
            <person name="Rafalski A."/>
            <person name="Schnable P.S."/>
            <person name="Ware D.H."/>
            <person name="Buckler E.S."/>
            <person name="Lai J."/>
        </authorList>
    </citation>
    <scope>NUCLEOTIDE SEQUENCE [LARGE SCALE GENOMIC DNA]</scope>
    <source>
        <tissue evidence="1">Seedling</tissue>
    </source>
</reference>
<protein>
    <submittedName>
        <fullName evidence="1">Uncharacterized protein</fullName>
    </submittedName>
</protein>
<name>A0A3L6G365_MAIZE</name>
<organism evidence="1">
    <name type="scientific">Zea mays</name>
    <name type="common">Maize</name>
    <dbReference type="NCBI Taxonomy" id="4577"/>
    <lineage>
        <taxon>Eukaryota</taxon>
        <taxon>Viridiplantae</taxon>
        <taxon>Streptophyta</taxon>
        <taxon>Embryophyta</taxon>
        <taxon>Tracheophyta</taxon>
        <taxon>Spermatophyta</taxon>
        <taxon>Magnoliopsida</taxon>
        <taxon>Liliopsida</taxon>
        <taxon>Poales</taxon>
        <taxon>Poaceae</taxon>
        <taxon>PACMAD clade</taxon>
        <taxon>Panicoideae</taxon>
        <taxon>Andropogonodae</taxon>
        <taxon>Andropogoneae</taxon>
        <taxon>Tripsacinae</taxon>
        <taxon>Zea</taxon>
    </lineage>
</organism>
<dbReference type="AlphaFoldDB" id="A0A3L6G365"/>
<proteinExistence type="predicted"/>
<gene>
    <name evidence="1" type="ORF">Zm00014a_010217</name>
</gene>